<proteinExistence type="inferred from homology"/>
<comment type="similarity">
    <text evidence="3 9">Belongs to the methylenetetrahydrofolate reductase family.</text>
</comment>
<comment type="cofactor">
    <cofactor evidence="1 9">
        <name>FAD</name>
        <dbReference type="ChEBI" id="CHEBI:57692"/>
    </cofactor>
</comment>
<dbReference type="UniPathway" id="UPA00193"/>
<dbReference type="GO" id="GO:0035999">
    <property type="term" value="P:tetrahydrofolate interconversion"/>
    <property type="evidence" value="ECO:0007669"/>
    <property type="project" value="UniProtKB-UniPathway"/>
</dbReference>
<dbReference type="PANTHER" id="PTHR45754">
    <property type="entry name" value="METHYLENETETRAHYDROFOLATE REDUCTASE"/>
    <property type="match status" value="1"/>
</dbReference>
<keyword evidence="11" id="KW-1185">Reference proteome</keyword>
<reference evidence="10 11" key="1">
    <citation type="submission" date="2015-02" db="EMBL/GenBank/DDBJ databases">
        <title>Single-cell genomics of uncultivated deep-branching MTB reveals a conserved set of magnetosome genes.</title>
        <authorList>
            <person name="Kolinko S."/>
            <person name="Richter M."/>
            <person name="Glockner F.O."/>
            <person name="Brachmann A."/>
            <person name="Schuler D."/>
        </authorList>
    </citation>
    <scope>NUCLEOTIDE SEQUENCE [LARGE SCALE GENOMIC DNA]</scope>
    <source>
        <strain evidence="10">SKK-01</strain>
    </source>
</reference>
<evidence type="ECO:0000256" key="6">
    <source>
        <dbReference type="ARBA" id="ARBA00023002"/>
    </source>
</evidence>
<name>A0A0F0CMK8_9BACT</name>
<evidence type="ECO:0000256" key="8">
    <source>
        <dbReference type="ARBA" id="ARBA00048628"/>
    </source>
</evidence>
<dbReference type="Gene3D" id="3.20.20.220">
    <property type="match status" value="1"/>
</dbReference>
<evidence type="ECO:0000256" key="2">
    <source>
        <dbReference type="ARBA" id="ARBA00004777"/>
    </source>
</evidence>
<dbReference type="EMBL" id="JYNY01000634">
    <property type="protein sequence ID" value="KJJ83219.1"/>
    <property type="molecule type" value="Genomic_DNA"/>
</dbReference>
<dbReference type="GO" id="GO:0005829">
    <property type="term" value="C:cytosol"/>
    <property type="evidence" value="ECO:0007669"/>
    <property type="project" value="TreeGrafter"/>
</dbReference>
<gene>
    <name evidence="10" type="ORF">OMAG_002893</name>
</gene>
<accession>A0A0F0CMK8</accession>
<evidence type="ECO:0000256" key="3">
    <source>
        <dbReference type="ARBA" id="ARBA00006743"/>
    </source>
</evidence>
<dbReference type="InterPro" id="IPR029041">
    <property type="entry name" value="FAD-linked_oxidoreductase-like"/>
</dbReference>
<protein>
    <recommendedName>
        <fullName evidence="9">Methylenetetrahydrofolate reductase</fullName>
    </recommendedName>
</protein>
<sequence>MKSFKEKLMSGKFVHTTEIGPPKGVDFSSVLTELECVKFLVDAVNVTDQQSAVMRLGSIASSRVLIDNGFEPICQVTTRDRNRIALQSDLLSAFILGVRNIMIMTGDHPILGDHPSAKPVYDLDAITLLSAIKVLESGFDLAGKKLNASPSFLVGGVVNPGADPLEPEIIKMEKKIENGAMFFQTQSIFELGKFEKFINSIKHFRSLIKILGGIVPLRSAKMARYMNDNIPGVSIPENIITRIDKALNIEEESVLIASEIMREIKGMCDGIHFMPIRSNHLVAKILDIAGVRKGE</sequence>
<organism evidence="10 11">
    <name type="scientific">Candidatus Omnitrophus magneticus</name>
    <dbReference type="NCBI Taxonomy" id="1609969"/>
    <lineage>
        <taxon>Bacteria</taxon>
        <taxon>Pseudomonadati</taxon>
        <taxon>Candidatus Omnitrophota</taxon>
        <taxon>Candidatus Omnitrophus</taxon>
    </lineage>
</organism>
<evidence type="ECO:0000256" key="1">
    <source>
        <dbReference type="ARBA" id="ARBA00001974"/>
    </source>
</evidence>
<dbReference type="PATRIC" id="fig|1609969.3.peg.3096"/>
<dbReference type="AlphaFoldDB" id="A0A0F0CMK8"/>
<dbReference type="Pfam" id="PF02219">
    <property type="entry name" value="MTHFR"/>
    <property type="match status" value="1"/>
</dbReference>
<evidence type="ECO:0000256" key="9">
    <source>
        <dbReference type="RuleBase" id="RU003862"/>
    </source>
</evidence>
<dbReference type="CDD" id="cd00537">
    <property type="entry name" value="MTHFR"/>
    <property type="match status" value="1"/>
</dbReference>
<dbReference type="GO" id="GO:0106312">
    <property type="term" value="F:methylenetetrahydrofolate reductase (NADH) activity"/>
    <property type="evidence" value="ECO:0007669"/>
    <property type="project" value="UniProtKB-EC"/>
</dbReference>
<evidence type="ECO:0000313" key="11">
    <source>
        <dbReference type="Proteomes" id="UP000033428"/>
    </source>
</evidence>
<comment type="catalytic activity">
    <reaction evidence="8">
        <text>(6S)-5-methyl-5,6,7,8-tetrahydrofolate + NAD(+) = (6R)-5,10-methylene-5,6,7,8-tetrahydrofolate + NADH + H(+)</text>
        <dbReference type="Rhea" id="RHEA:19821"/>
        <dbReference type="ChEBI" id="CHEBI:15378"/>
        <dbReference type="ChEBI" id="CHEBI:15636"/>
        <dbReference type="ChEBI" id="CHEBI:18608"/>
        <dbReference type="ChEBI" id="CHEBI:57540"/>
        <dbReference type="ChEBI" id="CHEBI:57945"/>
        <dbReference type="EC" id="1.5.1.54"/>
    </reaction>
    <physiologicalReaction direction="right-to-left" evidence="8">
        <dbReference type="Rhea" id="RHEA:19823"/>
    </physiologicalReaction>
</comment>
<dbReference type="PANTHER" id="PTHR45754:SF3">
    <property type="entry name" value="METHYLENETETRAHYDROFOLATE REDUCTASE (NADPH)"/>
    <property type="match status" value="1"/>
</dbReference>
<dbReference type="GO" id="GO:0071949">
    <property type="term" value="F:FAD binding"/>
    <property type="evidence" value="ECO:0007669"/>
    <property type="project" value="TreeGrafter"/>
</dbReference>
<keyword evidence="4 9" id="KW-0285">Flavoprotein</keyword>
<dbReference type="Proteomes" id="UP000033428">
    <property type="component" value="Unassembled WGS sequence"/>
</dbReference>
<evidence type="ECO:0000256" key="7">
    <source>
        <dbReference type="ARBA" id="ARBA00034478"/>
    </source>
</evidence>
<evidence type="ECO:0000256" key="5">
    <source>
        <dbReference type="ARBA" id="ARBA00022827"/>
    </source>
</evidence>
<keyword evidence="6 9" id="KW-0560">Oxidoreductase</keyword>
<dbReference type="InterPro" id="IPR003171">
    <property type="entry name" value="Mehydrof_redctse-like"/>
</dbReference>
<comment type="pathway">
    <text evidence="2 9">One-carbon metabolism; tetrahydrofolate interconversion.</text>
</comment>
<evidence type="ECO:0000256" key="4">
    <source>
        <dbReference type="ARBA" id="ARBA00022630"/>
    </source>
</evidence>
<dbReference type="SUPFAM" id="SSF51730">
    <property type="entry name" value="FAD-linked oxidoreductase"/>
    <property type="match status" value="1"/>
</dbReference>
<evidence type="ECO:0000313" key="10">
    <source>
        <dbReference type="EMBL" id="KJJ83219.1"/>
    </source>
</evidence>
<dbReference type="GO" id="GO:0009086">
    <property type="term" value="P:methionine biosynthetic process"/>
    <property type="evidence" value="ECO:0007669"/>
    <property type="project" value="TreeGrafter"/>
</dbReference>
<keyword evidence="5 9" id="KW-0274">FAD</keyword>
<comment type="caution">
    <text evidence="10">The sequence shown here is derived from an EMBL/GenBank/DDBJ whole genome shotgun (WGS) entry which is preliminary data.</text>
</comment>
<comment type="pathway">
    <text evidence="7">Amino-acid biosynthesis; L-methionine biosynthesis via de novo pathway.</text>
</comment>